<dbReference type="PROSITE" id="PS51257">
    <property type="entry name" value="PROKAR_LIPOPROTEIN"/>
    <property type="match status" value="1"/>
</dbReference>
<feature type="transmembrane region" description="Helical" evidence="1">
    <location>
        <begin position="75"/>
        <end position="98"/>
    </location>
</feature>
<dbReference type="Proteomes" id="UP000013858">
    <property type="component" value="Unassembled WGS sequence"/>
</dbReference>
<keyword evidence="1" id="KW-0812">Transmembrane</keyword>
<dbReference type="RefSeq" id="WP_010762021.1">
    <property type="nucleotide sequence ID" value="NZ_KB946316.1"/>
</dbReference>
<proteinExistence type="predicted"/>
<evidence type="ECO:0000256" key="1">
    <source>
        <dbReference type="SAM" id="Phobius"/>
    </source>
</evidence>
<sequence>MKRNGVILLIFVMVSCFLYSEKVEAIDKLDSTTDVSITFLKDEDNLLLPSILQPPLRQGEVTTNSHGKLPSTGDLITSVIWVLLGFSLLIVLVGVYCLKSIMAKMTWK</sequence>
<keyword evidence="1" id="KW-0472">Membrane</keyword>
<reference evidence="2 4" key="1">
    <citation type="submission" date="2013-02" db="EMBL/GenBank/DDBJ databases">
        <title>The Genome Sequence of Enterococcus haemoperoxidus BAA-382.</title>
        <authorList>
            <consortium name="The Broad Institute Genome Sequencing Platform"/>
            <consortium name="The Broad Institute Genome Sequencing Center for Infectious Disease"/>
            <person name="Earl A.M."/>
            <person name="Gilmore M.S."/>
            <person name="Lebreton F."/>
            <person name="Walker B."/>
            <person name="Young S.K."/>
            <person name="Zeng Q."/>
            <person name="Gargeya S."/>
            <person name="Fitzgerald M."/>
            <person name="Haas B."/>
            <person name="Abouelleil A."/>
            <person name="Alvarado L."/>
            <person name="Arachchi H.M."/>
            <person name="Berlin A.M."/>
            <person name="Chapman S.B."/>
            <person name="Dewar J."/>
            <person name="Goldberg J."/>
            <person name="Griggs A."/>
            <person name="Gujja S."/>
            <person name="Hansen M."/>
            <person name="Howarth C."/>
            <person name="Imamovic A."/>
            <person name="Larimer J."/>
            <person name="McCowan C."/>
            <person name="Murphy C."/>
            <person name="Neiman D."/>
            <person name="Pearson M."/>
            <person name="Priest M."/>
            <person name="Roberts A."/>
            <person name="Saif S."/>
            <person name="Shea T."/>
            <person name="Sisk P."/>
            <person name="Sykes S."/>
            <person name="Wortman J."/>
            <person name="Nusbaum C."/>
            <person name="Birren B."/>
        </authorList>
    </citation>
    <scope>NUCLEOTIDE SEQUENCE [LARGE SCALE GENOMIC DNA]</scope>
    <source>
        <strain evidence="2 4">ATCC BAA-382</strain>
    </source>
</reference>
<reference evidence="3 5" key="2">
    <citation type="submission" date="2013-03" db="EMBL/GenBank/DDBJ databases">
        <title>The Genome Sequence of Enterococcus haemoperoxidus BAA-382 (PacBio/Illumina hybrid assembly).</title>
        <authorList>
            <consortium name="The Broad Institute Genomics Platform"/>
            <consortium name="The Broad Institute Genome Sequencing Center for Infectious Disease"/>
            <person name="Earl A."/>
            <person name="Russ C."/>
            <person name="Gilmore M."/>
            <person name="Surin D."/>
            <person name="Walker B."/>
            <person name="Young S."/>
            <person name="Zeng Q."/>
            <person name="Gargeya S."/>
            <person name="Fitzgerald M."/>
            <person name="Haas B."/>
            <person name="Abouelleil A."/>
            <person name="Allen A.W."/>
            <person name="Alvarado L."/>
            <person name="Arachchi H.M."/>
            <person name="Berlin A.M."/>
            <person name="Chapman S.B."/>
            <person name="Gainer-Dewar J."/>
            <person name="Goldberg J."/>
            <person name="Griggs A."/>
            <person name="Gujja S."/>
            <person name="Hansen M."/>
            <person name="Howarth C."/>
            <person name="Imamovic A."/>
            <person name="Ireland A."/>
            <person name="Larimer J."/>
            <person name="McCowan C."/>
            <person name="Murphy C."/>
            <person name="Pearson M."/>
            <person name="Poon T.W."/>
            <person name="Priest M."/>
            <person name="Roberts A."/>
            <person name="Saif S."/>
            <person name="Shea T."/>
            <person name="Sisk P."/>
            <person name="Sykes S."/>
            <person name="Wortman J."/>
            <person name="Nusbaum C."/>
            <person name="Birren B."/>
        </authorList>
    </citation>
    <scope>NUCLEOTIDE SEQUENCE [LARGE SCALE GENOMIC DNA]</scope>
    <source>
        <strain evidence="3 5">ATCC BAA-382</strain>
    </source>
</reference>
<evidence type="ECO:0000313" key="3">
    <source>
        <dbReference type="EMBL" id="EOT60150.1"/>
    </source>
</evidence>
<evidence type="ECO:0000313" key="2">
    <source>
        <dbReference type="EMBL" id="EOH96654.1"/>
    </source>
</evidence>
<organism evidence="2 4">
    <name type="scientific">Enterococcus haemoperoxidus ATCC BAA-382</name>
    <dbReference type="NCBI Taxonomy" id="1158608"/>
    <lineage>
        <taxon>Bacteria</taxon>
        <taxon>Bacillati</taxon>
        <taxon>Bacillota</taxon>
        <taxon>Bacilli</taxon>
        <taxon>Lactobacillales</taxon>
        <taxon>Enterococcaceae</taxon>
        <taxon>Enterococcus</taxon>
    </lineage>
</organism>
<protein>
    <submittedName>
        <fullName evidence="2">Uncharacterized protein</fullName>
    </submittedName>
</protein>
<keyword evidence="1" id="KW-1133">Transmembrane helix</keyword>
<dbReference type="STRING" id="155618.RV06_GL001624"/>
<dbReference type="EMBL" id="ASVY01000003">
    <property type="protein sequence ID" value="EOT60150.1"/>
    <property type="molecule type" value="Genomic_DNA"/>
</dbReference>
<gene>
    <name evidence="3" type="ORF">I583_02785</name>
    <name evidence="2" type="ORF">UAW_01819</name>
</gene>
<dbReference type="EMBL" id="AJAR01000016">
    <property type="protein sequence ID" value="EOH96654.1"/>
    <property type="molecule type" value="Genomic_DNA"/>
</dbReference>
<evidence type="ECO:0000313" key="4">
    <source>
        <dbReference type="Proteomes" id="UP000013858"/>
    </source>
</evidence>
<accession>R2T8U2</accession>
<dbReference type="OrthoDB" id="2193005at2"/>
<comment type="caution">
    <text evidence="2">The sequence shown here is derived from an EMBL/GenBank/DDBJ whole genome shotgun (WGS) entry which is preliminary data.</text>
</comment>
<name>R2T8U2_9ENTE</name>
<keyword evidence="5" id="KW-1185">Reference proteome</keyword>
<dbReference type="Proteomes" id="UP000014197">
    <property type="component" value="Unassembled WGS sequence"/>
</dbReference>
<dbReference type="eggNOG" id="ENOG5030EVA">
    <property type="taxonomic scope" value="Bacteria"/>
</dbReference>
<evidence type="ECO:0000313" key="5">
    <source>
        <dbReference type="Proteomes" id="UP000014197"/>
    </source>
</evidence>
<dbReference type="AlphaFoldDB" id="R2T8U2"/>